<dbReference type="Pfam" id="PF09950">
    <property type="entry name" value="Major_capside"/>
    <property type="match status" value="1"/>
</dbReference>
<evidence type="ECO:0000313" key="2">
    <source>
        <dbReference type="Proteomes" id="UP001269968"/>
    </source>
</evidence>
<dbReference type="Proteomes" id="UP001269968">
    <property type="component" value="Unassembled WGS sequence"/>
</dbReference>
<protein>
    <submittedName>
        <fullName evidence="1">Major capsid family protein</fullName>
    </submittedName>
</protein>
<organism evidence="1 2">
    <name type="scientific">Pectobacterium brasiliense</name>
    <dbReference type="NCBI Taxonomy" id="180957"/>
    <lineage>
        <taxon>Bacteria</taxon>
        <taxon>Pseudomonadati</taxon>
        <taxon>Pseudomonadota</taxon>
        <taxon>Gammaproteobacteria</taxon>
        <taxon>Enterobacterales</taxon>
        <taxon>Pectobacteriaceae</taxon>
        <taxon>Pectobacterium</taxon>
    </lineage>
</organism>
<gene>
    <name evidence="1" type="ORF">SOV92_21520</name>
</gene>
<reference evidence="1" key="1">
    <citation type="submission" date="2023-11" db="EMBL/GenBank/DDBJ databases">
        <title>Comparative genomics revealed phylogeny of phytopathogenic Pectobacterium aroidearum based on whole-genome sequencing and function of putative horizontal acquire islands in P. aroidearum PccS1.</title>
        <authorList>
            <person name="Fan J."/>
            <person name="Yang L."/>
        </authorList>
    </citation>
    <scope>NUCLEOTIDE SEQUENCE</scope>
    <source>
        <strain evidence="1">NJAU140</strain>
    </source>
</reference>
<proteinExistence type="predicted"/>
<dbReference type="EMBL" id="JAXHOZ010000091">
    <property type="protein sequence ID" value="MDY4380350.1"/>
    <property type="molecule type" value="Genomic_DNA"/>
</dbReference>
<name>A0AAW9H8T4_9GAMM</name>
<dbReference type="RefSeq" id="WP_320715211.1">
    <property type="nucleotide sequence ID" value="NZ_JAXHOZ010000091.1"/>
</dbReference>
<sequence>MPQVSRIHSALTSERVRPLEINRADIARNAHRELSMLGIHISDRDARDMLNGIGLDSNDVGLNPSPLPGLLAQGSPTPLQFLQEWLPGFVRVITAARKADQLMGVATVGAWEDEEIIQGILENLGDAVPYTDNGNIPFASWQANYARRTVVRFELGFSVGLLEEARTARARIQTAAEKRISVARSLEIARNRVAFYGYNNGANNTFGYLNEPNLLAALTAAPGASNDTKWATKTFLEITADIRRLMVTLQVQCQDNIDPETTPLKLALPTGLNQYLTVTSQYGNSVRQWLKENYPNVTIDTAPDLNEAVGGENVLYLYPESFDDGVSDDGGQVWMQGVPAKFFALGTEKRAKLYLEDSANATAGAMLKRPLLVVRMIGV</sequence>
<accession>A0AAW9H8T4</accession>
<dbReference type="InterPro" id="IPR020049">
    <property type="entry name" value="Major_capsid-like"/>
</dbReference>
<evidence type="ECO:0000313" key="1">
    <source>
        <dbReference type="EMBL" id="MDY4380350.1"/>
    </source>
</evidence>
<dbReference type="AlphaFoldDB" id="A0AAW9H8T4"/>
<comment type="caution">
    <text evidence="1">The sequence shown here is derived from an EMBL/GenBank/DDBJ whole genome shotgun (WGS) entry which is preliminary data.</text>
</comment>